<comment type="similarity">
    <text evidence="1">Belongs to the ZPR1 family.</text>
</comment>
<evidence type="ECO:0000256" key="3">
    <source>
        <dbReference type="ARBA" id="ARBA00022771"/>
    </source>
</evidence>
<keyword evidence="3" id="KW-0863">Zinc-finger</keyword>
<evidence type="ECO:0000259" key="6">
    <source>
        <dbReference type="SMART" id="SM00709"/>
    </source>
</evidence>
<dbReference type="SMART" id="SM00709">
    <property type="entry name" value="Zpr1"/>
    <property type="match status" value="1"/>
</dbReference>
<sequence length="263" mass="29714">MTQVSEFKVDISHQEMSRICDELEKTFNYFAYNDEGPSGCEWIPYHGTLQIMCEELGYEDVAEFEDALKGSFLDFLKILPHVELKEENGKTYIKVKADPPQSEWKSKTQCYTITSTKDLWRVVHKSKNCTIEIPELEFEVGADGKRHVDSVYNHIASAVWNLGSHVRENTASLGHETSVKIMETVYKLNMLLDVPQPWHFIIRDPSGVSEIHPVDEKVEEGDEKIAAKTFKEWIIADTADADKRAQAEAGAEGAGEEKSAGQS</sequence>
<feature type="domain" description="Zinc finger ZPR1-type" evidence="6">
    <location>
        <begin position="86"/>
        <end position="213"/>
    </location>
</feature>
<organism evidence="7">
    <name type="scientific">Chromera velia CCMP2878</name>
    <dbReference type="NCBI Taxonomy" id="1169474"/>
    <lineage>
        <taxon>Eukaryota</taxon>
        <taxon>Sar</taxon>
        <taxon>Alveolata</taxon>
        <taxon>Colpodellida</taxon>
        <taxon>Chromeraceae</taxon>
        <taxon>Chromera</taxon>
    </lineage>
</organism>
<reference evidence="7" key="1">
    <citation type="submission" date="2014-11" db="EMBL/GenBank/DDBJ databases">
        <authorList>
            <person name="Otto D Thomas"/>
            <person name="Naeem Raeece"/>
        </authorList>
    </citation>
    <scope>NUCLEOTIDE SEQUENCE</scope>
</reference>
<accession>A0A0G4IDK8</accession>
<dbReference type="Pfam" id="PF22794">
    <property type="entry name" value="jr-ZPR1"/>
    <property type="match status" value="1"/>
</dbReference>
<dbReference type="PANTHER" id="PTHR10876">
    <property type="entry name" value="ZINC FINGER PROTEIN ZPR1"/>
    <property type="match status" value="1"/>
</dbReference>
<evidence type="ECO:0000256" key="2">
    <source>
        <dbReference type="ARBA" id="ARBA00022723"/>
    </source>
</evidence>
<feature type="region of interest" description="Disordered" evidence="5">
    <location>
        <begin position="242"/>
        <end position="263"/>
    </location>
</feature>
<gene>
    <name evidence="7" type="ORF">Cvel_13406</name>
</gene>
<name>A0A0G4IDK8_9ALVE</name>
<protein>
    <recommendedName>
        <fullName evidence="6">Zinc finger ZPR1-type domain-containing protein</fullName>
    </recommendedName>
</protein>
<dbReference type="VEuPathDB" id="CryptoDB:Cvel_13406"/>
<dbReference type="Gene3D" id="2.60.120.1040">
    <property type="entry name" value="ZPR1, A/B domain"/>
    <property type="match status" value="1"/>
</dbReference>
<evidence type="ECO:0000313" key="7">
    <source>
        <dbReference type="EMBL" id="CEM55268.1"/>
    </source>
</evidence>
<dbReference type="InterPro" id="IPR040141">
    <property type="entry name" value="ZPR1"/>
</dbReference>
<evidence type="ECO:0000256" key="4">
    <source>
        <dbReference type="ARBA" id="ARBA00022833"/>
    </source>
</evidence>
<dbReference type="PANTHER" id="PTHR10876:SF0">
    <property type="entry name" value="ZINC FINGER PROTEIN ZPR1"/>
    <property type="match status" value="1"/>
</dbReference>
<dbReference type="EMBL" id="CDMZ01005859">
    <property type="protein sequence ID" value="CEM55268.1"/>
    <property type="molecule type" value="Genomic_DNA"/>
</dbReference>
<evidence type="ECO:0000256" key="1">
    <source>
        <dbReference type="ARBA" id="ARBA00008354"/>
    </source>
</evidence>
<dbReference type="InterPro" id="IPR056180">
    <property type="entry name" value="ZPR1_jr_dom"/>
</dbReference>
<dbReference type="GO" id="GO:0008270">
    <property type="term" value="F:zinc ion binding"/>
    <property type="evidence" value="ECO:0007669"/>
    <property type="project" value="UniProtKB-KW"/>
</dbReference>
<keyword evidence="2" id="KW-0479">Metal-binding</keyword>
<dbReference type="InterPro" id="IPR004457">
    <property type="entry name" value="Znf_ZPR1"/>
</dbReference>
<proteinExistence type="inferred from homology"/>
<dbReference type="GO" id="GO:0005634">
    <property type="term" value="C:nucleus"/>
    <property type="evidence" value="ECO:0007669"/>
    <property type="project" value="TreeGrafter"/>
</dbReference>
<keyword evidence="4" id="KW-0862">Zinc</keyword>
<evidence type="ECO:0000256" key="5">
    <source>
        <dbReference type="SAM" id="MobiDB-lite"/>
    </source>
</evidence>
<dbReference type="InterPro" id="IPR042451">
    <property type="entry name" value="ZPR1_A/B_dom"/>
</dbReference>
<dbReference type="AlphaFoldDB" id="A0A0G4IDK8"/>